<dbReference type="EMBL" id="LR797518">
    <property type="protein sequence ID" value="CAB4222457.1"/>
    <property type="molecule type" value="Genomic_DNA"/>
</dbReference>
<dbReference type="EMBL" id="LR797021">
    <property type="protein sequence ID" value="CAB4182156.1"/>
    <property type="molecule type" value="Genomic_DNA"/>
</dbReference>
<accession>A0A6J7XA22</accession>
<evidence type="ECO:0000313" key="8">
    <source>
        <dbReference type="EMBL" id="CAB5227654.1"/>
    </source>
</evidence>
<evidence type="ECO:0000313" key="2">
    <source>
        <dbReference type="EMBL" id="CAB4170273.1"/>
    </source>
</evidence>
<name>A0A6J7XA22_9CAUD</name>
<protein>
    <submittedName>
        <fullName evidence="8">Uncharacterized protein</fullName>
    </submittedName>
</protein>
<evidence type="ECO:0000313" key="5">
    <source>
        <dbReference type="EMBL" id="CAB4190785.1"/>
    </source>
</evidence>
<evidence type="ECO:0000313" key="3">
    <source>
        <dbReference type="EMBL" id="CAB4176992.1"/>
    </source>
</evidence>
<feature type="region of interest" description="Disordered" evidence="1">
    <location>
        <begin position="16"/>
        <end position="145"/>
    </location>
</feature>
<gene>
    <name evidence="4" type="ORF">UFOVP1065_156</name>
    <name evidence="5" type="ORF">UFOVP1198_125</name>
    <name evidence="6" type="ORF">UFOVP1418_117</name>
    <name evidence="8" type="ORF">UFOVP1524_33</name>
    <name evidence="7" type="ORF">UFOVP1651_33</name>
    <name evidence="2" type="ORF">UFOVP908_11</name>
    <name evidence="3" type="ORF">UFOVP990_125</name>
</gene>
<dbReference type="EMBL" id="LR797157">
    <property type="protein sequence ID" value="CAB4190785.1"/>
    <property type="molecule type" value="Genomic_DNA"/>
</dbReference>
<dbReference type="EMBL" id="LR798378">
    <property type="protein sequence ID" value="CAB5227654.1"/>
    <property type="molecule type" value="Genomic_DNA"/>
</dbReference>
<feature type="compositionally biased region" description="Polar residues" evidence="1">
    <location>
        <begin position="124"/>
        <end position="137"/>
    </location>
</feature>
<dbReference type="EMBL" id="LR796945">
    <property type="protein sequence ID" value="CAB4176992.1"/>
    <property type="molecule type" value="Genomic_DNA"/>
</dbReference>
<feature type="compositionally biased region" description="Basic and acidic residues" evidence="1">
    <location>
        <begin position="35"/>
        <end position="44"/>
    </location>
</feature>
<organism evidence="8">
    <name type="scientific">uncultured Caudovirales phage</name>
    <dbReference type="NCBI Taxonomy" id="2100421"/>
    <lineage>
        <taxon>Viruses</taxon>
        <taxon>Duplodnaviria</taxon>
        <taxon>Heunggongvirae</taxon>
        <taxon>Uroviricota</taxon>
        <taxon>Caudoviricetes</taxon>
        <taxon>Peduoviridae</taxon>
        <taxon>Maltschvirus</taxon>
        <taxon>Maltschvirus maltsch</taxon>
    </lineage>
</organism>
<evidence type="ECO:0000313" key="6">
    <source>
        <dbReference type="EMBL" id="CAB4211134.1"/>
    </source>
</evidence>
<evidence type="ECO:0000313" key="4">
    <source>
        <dbReference type="EMBL" id="CAB4182156.1"/>
    </source>
</evidence>
<reference evidence="8" key="1">
    <citation type="submission" date="2020-05" db="EMBL/GenBank/DDBJ databases">
        <authorList>
            <person name="Chiriac C."/>
            <person name="Salcher M."/>
            <person name="Ghai R."/>
            <person name="Kavagutti S V."/>
        </authorList>
    </citation>
    <scope>NUCLEOTIDE SEQUENCE</scope>
</reference>
<evidence type="ECO:0000313" key="7">
    <source>
        <dbReference type="EMBL" id="CAB4222457.1"/>
    </source>
</evidence>
<dbReference type="EMBL" id="LR796860">
    <property type="protein sequence ID" value="CAB4170273.1"/>
    <property type="molecule type" value="Genomic_DNA"/>
</dbReference>
<sequence length="145" mass="15435">MTVLKKLKEQGVEKFKGGAADIQDLSGPNKVVGTKPREQHHGLSEEEIEEARSTTTGLGGTHAGGIKKSGPNINKGGAGLKQRAGAERSGNQRRNPAMYAEEATKKVLKKLKEKKGEQPLGKTATGQPGDTIETQPTKPELVGYH</sequence>
<proteinExistence type="predicted"/>
<dbReference type="EMBL" id="LR797369">
    <property type="protein sequence ID" value="CAB4211134.1"/>
    <property type="molecule type" value="Genomic_DNA"/>
</dbReference>
<evidence type="ECO:0000256" key="1">
    <source>
        <dbReference type="SAM" id="MobiDB-lite"/>
    </source>
</evidence>